<keyword evidence="6 7" id="KW-0665">Pyrimidine biosynthesis</keyword>
<dbReference type="PANTHER" id="PTHR19278">
    <property type="entry name" value="OROTATE PHOSPHORIBOSYLTRANSFERASE"/>
    <property type="match status" value="1"/>
</dbReference>
<evidence type="ECO:0000256" key="2">
    <source>
        <dbReference type="ARBA" id="ARBA00011971"/>
    </source>
</evidence>
<dbReference type="InterPro" id="IPR029057">
    <property type="entry name" value="PRTase-like"/>
</dbReference>
<dbReference type="Pfam" id="PF00156">
    <property type="entry name" value="Pribosyltran"/>
    <property type="match status" value="1"/>
</dbReference>
<keyword evidence="10" id="KW-1185">Reference proteome</keyword>
<evidence type="ECO:0000313" key="10">
    <source>
        <dbReference type="Proteomes" id="UP000676506"/>
    </source>
</evidence>
<evidence type="ECO:0000259" key="8">
    <source>
        <dbReference type="Pfam" id="PF00156"/>
    </source>
</evidence>
<dbReference type="PANTHER" id="PTHR19278:SF9">
    <property type="entry name" value="URIDINE 5'-MONOPHOSPHATE SYNTHASE"/>
    <property type="match status" value="1"/>
</dbReference>
<feature type="binding site" evidence="7">
    <location>
        <position position="148"/>
    </location>
    <ligand>
        <name>orotate</name>
        <dbReference type="ChEBI" id="CHEBI:30839"/>
    </ligand>
</feature>
<comment type="cofactor">
    <cofactor evidence="7">
        <name>Mg(2+)</name>
        <dbReference type="ChEBI" id="CHEBI:18420"/>
    </cofactor>
</comment>
<reference evidence="9 10" key="1">
    <citation type="submission" date="2021-03" db="EMBL/GenBank/DDBJ databases">
        <title>Genomic and phenotypic characterization of Chloracidobacterium isolates provides evidence for multiple species.</title>
        <authorList>
            <person name="Saini M.K."/>
            <person name="Costas A.M.G."/>
            <person name="Tank M."/>
            <person name="Bryant D.A."/>
        </authorList>
    </citation>
    <scope>NUCLEOTIDE SEQUENCE [LARGE SCALE GENOMIC DNA]</scope>
    <source>
        <strain evidence="9 10">BV2-C</strain>
    </source>
</reference>
<evidence type="ECO:0000256" key="4">
    <source>
        <dbReference type="ARBA" id="ARBA00022679"/>
    </source>
</evidence>
<keyword evidence="3 7" id="KW-0328">Glycosyltransferase</keyword>
<comment type="subunit">
    <text evidence="7">Homodimer.</text>
</comment>
<evidence type="ECO:0000313" key="9">
    <source>
        <dbReference type="EMBL" id="QUW03819.1"/>
    </source>
</evidence>
<evidence type="ECO:0000256" key="3">
    <source>
        <dbReference type="ARBA" id="ARBA00022676"/>
    </source>
</evidence>
<dbReference type="InterPro" id="IPR000836">
    <property type="entry name" value="PRTase_dom"/>
</dbReference>
<gene>
    <name evidence="7 9" type="primary">pyrE</name>
    <name evidence="9" type="ORF">J8C06_05160</name>
</gene>
<dbReference type="NCBIfam" id="TIGR01367">
    <property type="entry name" value="pyrE_Therm"/>
    <property type="match status" value="1"/>
</dbReference>
<sequence length="196" mass="20554">MEALDMRRLLQETGALLTGHFLLSSGLHSPNYVQCARLLQFPTVAEPVGQALGARLQAVGGEPDVIVAPAIGGIVIAHEVARALGVRCVFVEREQGVMTLRRGFTLAEGERAFVVEDVVTTGGSTRETMAVVSQAGARTLAVGAIIDRSGGQSGFELPFASLIALSVPTYHATDCPLCQAGLPLIKPGSRTFKASE</sequence>
<evidence type="ECO:0000256" key="7">
    <source>
        <dbReference type="HAMAP-Rule" id="MF_01208"/>
    </source>
</evidence>
<evidence type="ECO:0000256" key="6">
    <source>
        <dbReference type="ARBA" id="ARBA00022975"/>
    </source>
</evidence>
<feature type="domain" description="Phosphoribosyltransferase" evidence="8">
    <location>
        <begin position="41"/>
        <end position="151"/>
    </location>
</feature>
<comment type="function">
    <text evidence="7">Catalyzes the transfer of a ribosyl phosphate group from 5-phosphoribose 1-diphosphate to orotate, leading to the formation of orotidine monophosphate (OMP).</text>
</comment>
<dbReference type="Proteomes" id="UP000676506">
    <property type="component" value="Chromosome 1"/>
</dbReference>
<dbReference type="GO" id="GO:0004588">
    <property type="term" value="F:orotate phosphoribosyltransferase activity"/>
    <property type="evidence" value="ECO:0007669"/>
    <property type="project" value="UniProtKB-EC"/>
</dbReference>
<evidence type="ECO:0000256" key="1">
    <source>
        <dbReference type="ARBA" id="ARBA00004889"/>
    </source>
</evidence>
<comment type="caution">
    <text evidence="7">Lacks conserved residue(s) required for the propagation of feature annotation.</text>
</comment>
<protein>
    <recommendedName>
        <fullName evidence="2 7">Orotate phosphoribosyltransferase</fullName>
        <shortName evidence="7">OPRT</shortName>
        <shortName evidence="7">OPRTase</shortName>
        <ecNumber evidence="2 7">2.4.2.10</ecNumber>
    </recommendedName>
</protein>
<feature type="binding site" description="in other chain" evidence="7">
    <location>
        <begin position="116"/>
        <end position="124"/>
    </location>
    <ligand>
        <name>5-phospho-alpha-D-ribose 1-diphosphate</name>
        <dbReference type="ChEBI" id="CHEBI:58017"/>
        <note>ligand shared between dimeric partners</note>
    </ligand>
</feature>
<dbReference type="EC" id="2.4.2.10" evidence="2 7"/>
<dbReference type="HAMAP" id="MF_01208">
    <property type="entry name" value="PyrE"/>
    <property type="match status" value="1"/>
</dbReference>
<comment type="catalytic activity">
    <reaction evidence="7">
        <text>orotidine 5'-phosphate + diphosphate = orotate + 5-phospho-alpha-D-ribose 1-diphosphate</text>
        <dbReference type="Rhea" id="RHEA:10380"/>
        <dbReference type="ChEBI" id="CHEBI:30839"/>
        <dbReference type="ChEBI" id="CHEBI:33019"/>
        <dbReference type="ChEBI" id="CHEBI:57538"/>
        <dbReference type="ChEBI" id="CHEBI:58017"/>
        <dbReference type="EC" id="2.4.2.10"/>
    </reaction>
</comment>
<name>A0ABX8BA49_9BACT</name>
<keyword evidence="4 7" id="KW-0808">Transferase</keyword>
<comment type="pathway">
    <text evidence="1 7">Pyrimidine metabolism; UMP biosynthesis via de novo pathway; UMP from orotate: step 1/2.</text>
</comment>
<keyword evidence="5 7" id="KW-0460">Magnesium</keyword>
<accession>A0ABX8BA49</accession>
<dbReference type="CDD" id="cd06223">
    <property type="entry name" value="PRTases_typeI"/>
    <property type="match status" value="1"/>
</dbReference>
<comment type="similarity">
    <text evidence="7">Belongs to the purine/pyrimidine phosphoribosyltransferase family. PyrE subfamily.</text>
</comment>
<organism evidence="9 10">
    <name type="scientific">Chloracidobacterium validum</name>
    <dbReference type="NCBI Taxonomy" id="2821543"/>
    <lineage>
        <taxon>Bacteria</taxon>
        <taxon>Pseudomonadati</taxon>
        <taxon>Acidobacteriota</taxon>
        <taxon>Terriglobia</taxon>
        <taxon>Terriglobales</taxon>
        <taxon>Acidobacteriaceae</taxon>
        <taxon>Chloracidobacterium</taxon>
    </lineage>
</organism>
<dbReference type="InterPro" id="IPR006273">
    <property type="entry name" value="Orotate_PRibTrfase_bac"/>
</dbReference>
<dbReference type="SUPFAM" id="SSF53271">
    <property type="entry name" value="PRTase-like"/>
    <property type="match status" value="1"/>
</dbReference>
<dbReference type="InterPro" id="IPR023031">
    <property type="entry name" value="OPRT"/>
</dbReference>
<evidence type="ECO:0000256" key="5">
    <source>
        <dbReference type="ARBA" id="ARBA00022842"/>
    </source>
</evidence>
<dbReference type="RefSeq" id="WP_211429709.1">
    <property type="nucleotide sequence ID" value="NZ_CP072648.1"/>
</dbReference>
<dbReference type="Gene3D" id="3.40.50.2020">
    <property type="match status" value="1"/>
</dbReference>
<feature type="binding site" evidence="7">
    <location>
        <position position="120"/>
    </location>
    <ligand>
        <name>orotate</name>
        <dbReference type="ChEBI" id="CHEBI:30839"/>
    </ligand>
</feature>
<dbReference type="EMBL" id="CP072648">
    <property type="protein sequence ID" value="QUW03819.1"/>
    <property type="molecule type" value="Genomic_DNA"/>
</dbReference>
<proteinExistence type="inferred from homology"/>